<evidence type="ECO:0000259" key="21">
    <source>
        <dbReference type="PROSITE" id="PS51165"/>
    </source>
</evidence>
<comment type="caution">
    <text evidence="22">The sequence shown here is derived from an EMBL/GenBank/DDBJ whole genome shotgun (WGS) entry which is preliminary data.</text>
</comment>
<evidence type="ECO:0000256" key="19">
    <source>
        <dbReference type="HAMAP-Rule" id="MF_00021"/>
    </source>
</evidence>
<dbReference type="SUPFAM" id="SSF143437">
    <property type="entry name" value="THUMP domain-like"/>
    <property type="match status" value="1"/>
</dbReference>
<reference evidence="22 23" key="1">
    <citation type="submission" date="2020-05" db="EMBL/GenBank/DDBJ databases">
        <title>Whole genome sequencing and identification of novel metabolites from Paenibacillus alvei strain JR949.</title>
        <authorList>
            <person name="Rajendhran J."/>
            <person name="Sree Pranav P."/>
            <person name="Mahalakshmi B."/>
            <person name="Karthikeyan R."/>
        </authorList>
    </citation>
    <scope>NUCLEOTIDE SEQUENCE [LARGE SCALE GENOMIC DNA]</scope>
    <source>
        <strain evidence="22 23">JR949</strain>
    </source>
</reference>
<dbReference type="Pfam" id="PF02926">
    <property type="entry name" value="THUMP"/>
    <property type="match status" value="1"/>
</dbReference>
<dbReference type="InterPro" id="IPR020536">
    <property type="entry name" value="ThiI_AANH"/>
</dbReference>
<dbReference type="GO" id="GO:0005829">
    <property type="term" value="C:cytosol"/>
    <property type="evidence" value="ECO:0007669"/>
    <property type="project" value="TreeGrafter"/>
</dbReference>
<evidence type="ECO:0000256" key="3">
    <source>
        <dbReference type="ARBA" id="ARBA00022490"/>
    </source>
</evidence>
<evidence type="ECO:0000256" key="11">
    <source>
        <dbReference type="ARBA" id="ARBA00052330"/>
    </source>
</evidence>
<dbReference type="RefSeq" id="WP_171415053.1">
    <property type="nucleotide sequence ID" value="NZ_JABFOR010000003.1"/>
</dbReference>
<dbReference type="PANTHER" id="PTHR43209">
    <property type="entry name" value="TRNA SULFURTRANSFERASE"/>
    <property type="match status" value="1"/>
</dbReference>
<evidence type="ECO:0000256" key="1">
    <source>
        <dbReference type="ARBA" id="ARBA00004496"/>
    </source>
</evidence>
<dbReference type="InterPro" id="IPR054173">
    <property type="entry name" value="ThiI_fer"/>
</dbReference>
<evidence type="ECO:0000256" key="10">
    <source>
        <dbReference type="ARBA" id="ARBA00050570"/>
    </source>
</evidence>
<dbReference type="InterPro" id="IPR004114">
    <property type="entry name" value="THUMP_dom"/>
</dbReference>
<evidence type="ECO:0000256" key="20">
    <source>
        <dbReference type="SAM" id="MobiDB-lite"/>
    </source>
</evidence>
<evidence type="ECO:0000256" key="16">
    <source>
        <dbReference type="ARBA" id="ARBA00075337"/>
    </source>
</evidence>
<feature type="binding site" evidence="19">
    <location>
        <position position="266"/>
    </location>
    <ligand>
        <name>ATP</name>
        <dbReference type="ChEBI" id="CHEBI:30616"/>
    </ligand>
</feature>
<keyword evidence="3 19" id="KW-0963">Cytoplasm</keyword>
<keyword evidence="7 19" id="KW-0067">ATP-binding</keyword>
<keyword evidence="4 19" id="KW-0820">tRNA-binding</keyword>
<dbReference type="GO" id="GO:0009228">
    <property type="term" value="P:thiamine biosynthetic process"/>
    <property type="evidence" value="ECO:0007669"/>
    <property type="project" value="UniProtKB-KW"/>
</dbReference>
<dbReference type="GO" id="GO:0052837">
    <property type="term" value="P:thiazole biosynthetic process"/>
    <property type="evidence" value="ECO:0007669"/>
    <property type="project" value="TreeGrafter"/>
</dbReference>
<feature type="region of interest" description="Disordered" evidence="20">
    <location>
        <begin position="408"/>
        <end position="438"/>
    </location>
</feature>
<dbReference type="NCBIfam" id="TIGR00342">
    <property type="entry name" value="tRNA uracil 4-sulfurtransferase ThiI"/>
    <property type="match status" value="1"/>
</dbReference>
<dbReference type="Gene3D" id="3.40.50.620">
    <property type="entry name" value="HUPs"/>
    <property type="match status" value="1"/>
</dbReference>
<evidence type="ECO:0000256" key="4">
    <source>
        <dbReference type="ARBA" id="ARBA00022555"/>
    </source>
</evidence>
<feature type="binding site" evidence="19">
    <location>
        <position position="297"/>
    </location>
    <ligand>
        <name>ATP</name>
        <dbReference type="ChEBI" id="CHEBI:30616"/>
    </ligand>
</feature>
<feature type="binding site" evidence="19">
    <location>
        <begin position="209"/>
        <end position="210"/>
    </location>
    <ligand>
        <name>ATP</name>
        <dbReference type="ChEBI" id="CHEBI:30616"/>
    </ligand>
</feature>
<accession>A0AAP7DGR7</accession>
<name>A0AAP7DGR7_PAEAL</name>
<dbReference type="PANTHER" id="PTHR43209:SF1">
    <property type="entry name" value="TRNA SULFURTRANSFERASE"/>
    <property type="match status" value="1"/>
</dbReference>
<comment type="catalytic activity">
    <reaction evidence="10 19">
        <text>[ThiI sulfur-carrier protein]-S-sulfanyl-L-cysteine + a uridine in tRNA + 2 reduced [2Fe-2S]-[ferredoxin] + ATP + H(+) = [ThiI sulfur-carrier protein]-L-cysteine + a 4-thiouridine in tRNA + 2 oxidized [2Fe-2S]-[ferredoxin] + AMP + diphosphate</text>
        <dbReference type="Rhea" id="RHEA:24176"/>
        <dbReference type="Rhea" id="RHEA-COMP:10000"/>
        <dbReference type="Rhea" id="RHEA-COMP:10001"/>
        <dbReference type="Rhea" id="RHEA-COMP:13337"/>
        <dbReference type="Rhea" id="RHEA-COMP:13338"/>
        <dbReference type="Rhea" id="RHEA-COMP:13339"/>
        <dbReference type="Rhea" id="RHEA-COMP:13340"/>
        <dbReference type="ChEBI" id="CHEBI:15378"/>
        <dbReference type="ChEBI" id="CHEBI:29950"/>
        <dbReference type="ChEBI" id="CHEBI:30616"/>
        <dbReference type="ChEBI" id="CHEBI:33019"/>
        <dbReference type="ChEBI" id="CHEBI:33737"/>
        <dbReference type="ChEBI" id="CHEBI:33738"/>
        <dbReference type="ChEBI" id="CHEBI:61963"/>
        <dbReference type="ChEBI" id="CHEBI:65315"/>
        <dbReference type="ChEBI" id="CHEBI:136798"/>
        <dbReference type="ChEBI" id="CHEBI:456215"/>
        <dbReference type="EC" id="2.8.1.4"/>
    </reaction>
</comment>
<evidence type="ECO:0000256" key="6">
    <source>
        <dbReference type="ARBA" id="ARBA00022741"/>
    </source>
</evidence>
<dbReference type="GO" id="GO:0140741">
    <property type="term" value="F:tRNA-uracil-4 sulfurtransferase activity"/>
    <property type="evidence" value="ECO:0007669"/>
    <property type="project" value="UniProtKB-EC"/>
</dbReference>
<dbReference type="InterPro" id="IPR049962">
    <property type="entry name" value="THUMP_ThiI"/>
</dbReference>
<dbReference type="Proteomes" id="UP000552038">
    <property type="component" value="Unassembled WGS sequence"/>
</dbReference>
<evidence type="ECO:0000256" key="8">
    <source>
        <dbReference type="ARBA" id="ARBA00022884"/>
    </source>
</evidence>
<evidence type="ECO:0000313" key="22">
    <source>
        <dbReference type="EMBL" id="NOJ69713.1"/>
    </source>
</evidence>
<comment type="subcellular location">
    <subcellularLocation>
        <location evidence="1 19">Cytoplasm</location>
    </subcellularLocation>
</comment>
<feature type="domain" description="THUMP" evidence="21">
    <location>
        <begin position="60"/>
        <end position="166"/>
    </location>
</feature>
<dbReference type="PROSITE" id="PS51165">
    <property type="entry name" value="THUMP"/>
    <property type="match status" value="1"/>
</dbReference>
<comment type="pathway">
    <text evidence="2 19">Cofactor biosynthesis; thiamine diphosphate biosynthesis.</text>
</comment>
<dbReference type="Gene3D" id="3.30.2130.30">
    <property type="match status" value="1"/>
</dbReference>
<dbReference type="GO" id="GO:0005524">
    <property type="term" value="F:ATP binding"/>
    <property type="evidence" value="ECO:0007669"/>
    <property type="project" value="UniProtKB-UniRule"/>
</dbReference>
<dbReference type="Pfam" id="PF02568">
    <property type="entry name" value="ThiI"/>
    <property type="match status" value="1"/>
</dbReference>
<evidence type="ECO:0000256" key="14">
    <source>
        <dbReference type="ARBA" id="ARBA00066827"/>
    </source>
</evidence>
<keyword evidence="8 19" id="KW-0694">RNA-binding</keyword>
<keyword evidence="5 19" id="KW-0808">Transferase</keyword>
<evidence type="ECO:0000256" key="9">
    <source>
        <dbReference type="ARBA" id="ARBA00022977"/>
    </source>
</evidence>
<dbReference type="InterPro" id="IPR014729">
    <property type="entry name" value="Rossmann-like_a/b/a_fold"/>
</dbReference>
<comment type="catalytic activity">
    <reaction evidence="11 19">
        <text>[ThiS sulfur-carrier protein]-C-terminal Gly-Gly-AMP + S-sulfanyl-L-cysteinyl-[cysteine desulfurase] + AH2 = [ThiS sulfur-carrier protein]-C-terminal-Gly-aminoethanethioate + L-cysteinyl-[cysteine desulfurase] + A + AMP + 2 H(+)</text>
        <dbReference type="Rhea" id="RHEA:43340"/>
        <dbReference type="Rhea" id="RHEA-COMP:12157"/>
        <dbReference type="Rhea" id="RHEA-COMP:12158"/>
        <dbReference type="Rhea" id="RHEA-COMP:12910"/>
        <dbReference type="Rhea" id="RHEA-COMP:19908"/>
        <dbReference type="ChEBI" id="CHEBI:13193"/>
        <dbReference type="ChEBI" id="CHEBI:15378"/>
        <dbReference type="ChEBI" id="CHEBI:17499"/>
        <dbReference type="ChEBI" id="CHEBI:29950"/>
        <dbReference type="ChEBI" id="CHEBI:61963"/>
        <dbReference type="ChEBI" id="CHEBI:90618"/>
        <dbReference type="ChEBI" id="CHEBI:232372"/>
        <dbReference type="ChEBI" id="CHEBI:456215"/>
    </reaction>
</comment>
<dbReference type="InterPro" id="IPR049961">
    <property type="entry name" value="ThiI_N"/>
</dbReference>
<dbReference type="InterPro" id="IPR003720">
    <property type="entry name" value="tRNA_STrfase"/>
</dbReference>
<dbReference type="SUPFAM" id="SSF52402">
    <property type="entry name" value="Adenine nucleotide alpha hydrolases-like"/>
    <property type="match status" value="1"/>
</dbReference>
<keyword evidence="6 19" id="KW-0547">Nucleotide-binding</keyword>
<comment type="function">
    <text evidence="12 19">Catalyzes the ATP-dependent transfer of a sulfur to tRNA to produce 4-thiouridine in position 8 of tRNAs, which functions as a near-UV photosensor. Also catalyzes the transfer of sulfur to the sulfur carrier protein ThiS, forming ThiS-thiocarboxylate. This is a step in the synthesis of thiazole, in the thiamine biosynthesis pathway. The sulfur is donated as persulfide by IscS.</text>
</comment>
<comment type="similarity">
    <text evidence="13 19">Belongs to the ThiI family.</text>
</comment>
<evidence type="ECO:0000256" key="17">
    <source>
        <dbReference type="ARBA" id="ARBA00077849"/>
    </source>
</evidence>
<dbReference type="FunFam" id="3.40.50.620:FF:000053">
    <property type="entry name" value="Probable tRNA sulfurtransferase"/>
    <property type="match status" value="1"/>
</dbReference>
<sequence length="438" mass="48354">MDYDMILLRYGEITIKGKNRSKFEKAAYQHVNAVLSPFPKAKVIKEYGRLYVELNGEPLNEVIQVLKHVFGVVSISPVKRTLSELEPIIETAVQLMREMDPAEGTTFKVSAKRAWKGFPHGSQEMNHLVSAPVLREFEQLKVDVRKPAIDLRVEVREEWTYVYSEVFQGAGGFPLASNGRGVLLLSGGIDSPVAGYEALRKGLQLDAIHFHSYPFTSERAQRKVLDLAQVLANYAGRMRVHMVPFTDIQTRLHQSGHDNLLITLMRRAMLRIATQIAEQRNALAIVTGDSLGQVASQTLGSMNVIGRATDLPLLRPLVTVDKDKIIREAEYIGTYELSILPYEDCCTLFVPKSPATNPNLNIVEHAERSIPELDDLIKAAVEGTEAILLKAGGTPDDAIVLSGKDKDKAVNSNEPASVVKKANESGEQAAPATGGDWF</sequence>
<dbReference type="CDD" id="cd01712">
    <property type="entry name" value="PPase_ThiI"/>
    <property type="match status" value="1"/>
</dbReference>
<keyword evidence="9 19" id="KW-0784">Thiamine biosynthesis</keyword>
<gene>
    <name evidence="19 22" type="primary">thiI</name>
    <name evidence="22" type="ORF">HMI46_03990</name>
</gene>
<evidence type="ECO:0000256" key="2">
    <source>
        <dbReference type="ARBA" id="ARBA00004948"/>
    </source>
</evidence>
<feature type="binding site" evidence="19">
    <location>
        <begin position="184"/>
        <end position="185"/>
    </location>
    <ligand>
        <name>ATP</name>
        <dbReference type="ChEBI" id="CHEBI:30616"/>
    </ligand>
</feature>
<proteinExistence type="inferred from homology"/>
<evidence type="ECO:0000256" key="12">
    <source>
        <dbReference type="ARBA" id="ARBA00058382"/>
    </source>
</evidence>
<dbReference type="CDD" id="cd11716">
    <property type="entry name" value="THUMP_ThiI"/>
    <property type="match status" value="1"/>
</dbReference>
<dbReference type="AlphaFoldDB" id="A0AAP7DGR7"/>
<dbReference type="GO" id="GO:0002937">
    <property type="term" value="P:tRNA 4-thiouridine biosynthesis"/>
    <property type="evidence" value="ECO:0007669"/>
    <property type="project" value="TreeGrafter"/>
</dbReference>
<dbReference type="Pfam" id="PF22025">
    <property type="entry name" value="ThiI_fer"/>
    <property type="match status" value="1"/>
</dbReference>
<dbReference type="GO" id="GO:0004810">
    <property type="term" value="F:CCA tRNA nucleotidyltransferase activity"/>
    <property type="evidence" value="ECO:0007669"/>
    <property type="project" value="InterPro"/>
</dbReference>
<dbReference type="EMBL" id="JABFOR010000003">
    <property type="protein sequence ID" value="NOJ69713.1"/>
    <property type="molecule type" value="Genomic_DNA"/>
</dbReference>
<evidence type="ECO:0000256" key="7">
    <source>
        <dbReference type="ARBA" id="ARBA00022840"/>
    </source>
</evidence>
<evidence type="ECO:0000313" key="23">
    <source>
        <dbReference type="Proteomes" id="UP000552038"/>
    </source>
</evidence>
<dbReference type="InterPro" id="IPR050102">
    <property type="entry name" value="tRNA_sulfurtransferase_ThiI"/>
</dbReference>
<dbReference type="SMART" id="SM00981">
    <property type="entry name" value="THUMP"/>
    <property type="match status" value="1"/>
</dbReference>
<evidence type="ECO:0000256" key="18">
    <source>
        <dbReference type="ARBA" id="ARBA00080570"/>
    </source>
</evidence>
<evidence type="ECO:0000256" key="5">
    <source>
        <dbReference type="ARBA" id="ARBA00022679"/>
    </source>
</evidence>
<evidence type="ECO:0000256" key="15">
    <source>
        <dbReference type="ARBA" id="ARBA00071867"/>
    </source>
</evidence>
<dbReference type="HAMAP" id="MF_00021">
    <property type="entry name" value="ThiI"/>
    <property type="match status" value="1"/>
</dbReference>
<protein>
    <recommendedName>
        <fullName evidence="15 19">Probable tRNA sulfurtransferase</fullName>
        <ecNumber evidence="14 19">2.8.1.4</ecNumber>
    </recommendedName>
    <alternativeName>
        <fullName evidence="16 19">Sulfur carrier protein ThiS sulfurtransferase</fullName>
    </alternativeName>
    <alternativeName>
        <fullName evidence="17 19">Thiamine biosynthesis protein ThiI</fullName>
    </alternativeName>
    <alternativeName>
        <fullName evidence="18 19">tRNA 4-thiouridine synthase</fullName>
    </alternativeName>
</protein>
<evidence type="ECO:0000256" key="13">
    <source>
        <dbReference type="ARBA" id="ARBA00061472"/>
    </source>
</evidence>
<dbReference type="EC" id="2.8.1.4" evidence="14 19"/>
<organism evidence="22 23">
    <name type="scientific">Paenibacillus alvei</name>
    <name type="common">Bacillus alvei</name>
    <dbReference type="NCBI Taxonomy" id="44250"/>
    <lineage>
        <taxon>Bacteria</taxon>
        <taxon>Bacillati</taxon>
        <taxon>Bacillota</taxon>
        <taxon>Bacilli</taxon>
        <taxon>Bacillales</taxon>
        <taxon>Paenibacillaceae</taxon>
        <taxon>Paenibacillus</taxon>
    </lineage>
</organism>
<feature type="binding site" evidence="19">
    <location>
        <position position="288"/>
    </location>
    <ligand>
        <name>ATP</name>
        <dbReference type="ChEBI" id="CHEBI:30616"/>
    </ligand>
</feature>
<dbReference type="GO" id="GO:0009229">
    <property type="term" value="P:thiamine diphosphate biosynthetic process"/>
    <property type="evidence" value="ECO:0007669"/>
    <property type="project" value="UniProtKB-UniRule"/>
</dbReference>
<dbReference type="GO" id="GO:0000049">
    <property type="term" value="F:tRNA binding"/>
    <property type="evidence" value="ECO:0007669"/>
    <property type="project" value="UniProtKB-UniRule"/>
</dbReference>